<keyword evidence="8 12" id="KW-0472">Membrane</keyword>
<dbReference type="WBParaSite" id="PSAMB.scaffold336size79289.g4773.t1">
    <property type="protein sequence ID" value="PSAMB.scaffold336size79289.g4773.t1"/>
    <property type="gene ID" value="PSAMB.scaffold336size79289.g4773"/>
</dbReference>
<evidence type="ECO:0000313" key="14">
    <source>
        <dbReference type="WBParaSite" id="PSAMB.scaffold336size79289.g4773.t1"/>
    </source>
</evidence>
<comment type="subcellular location">
    <subcellularLocation>
        <location evidence="1">Cell projection</location>
        <location evidence="1">Cilium membrane</location>
        <topology evidence="1">Multi-pass membrane protein</topology>
    </subcellularLocation>
</comment>
<evidence type="ECO:0000256" key="1">
    <source>
        <dbReference type="ARBA" id="ARBA00004272"/>
    </source>
</evidence>
<dbReference type="Proteomes" id="UP000887566">
    <property type="component" value="Unplaced"/>
</dbReference>
<dbReference type="PANTHER" id="PTHR14605:SF1">
    <property type="entry name" value="TRANSMEMBRANE PROTEIN 231"/>
    <property type="match status" value="1"/>
</dbReference>
<evidence type="ECO:0000256" key="10">
    <source>
        <dbReference type="ARBA" id="ARBA00023273"/>
    </source>
</evidence>
<dbReference type="AlphaFoldDB" id="A0A914W7X1"/>
<sequence length="157" mass="18174">MTLSHVYARPLKENFRAGLCSGAFLFQLISILITIIAPLLIAYQSQGFWLKTSVYREQPLVGFKYRYLFLLRTDQHDSYFLWSSFTGLNSLESSHLRIPLIDSSEIDLNRDGKPDQLALKVGFPLNPDDAIHSVIWMLVFDYELQSHSRFQMQTLIN</sequence>
<evidence type="ECO:0000256" key="12">
    <source>
        <dbReference type="SAM" id="Phobius"/>
    </source>
</evidence>
<organism evidence="13 14">
    <name type="scientific">Plectus sambesii</name>
    <dbReference type="NCBI Taxonomy" id="2011161"/>
    <lineage>
        <taxon>Eukaryota</taxon>
        <taxon>Metazoa</taxon>
        <taxon>Ecdysozoa</taxon>
        <taxon>Nematoda</taxon>
        <taxon>Chromadorea</taxon>
        <taxon>Plectida</taxon>
        <taxon>Plectina</taxon>
        <taxon>Plectoidea</taxon>
        <taxon>Plectidae</taxon>
        <taxon>Plectus</taxon>
    </lineage>
</organism>
<evidence type="ECO:0000256" key="7">
    <source>
        <dbReference type="ARBA" id="ARBA00023069"/>
    </source>
</evidence>
<protein>
    <recommendedName>
        <fullName evidence="3">Transmembrane protein 231</fullName>
    </recommendedName>
</protein>
<dbReference type="PANTHER" id="PTHR14605">
    <property type="entry name" value="CHST5 PROTEIN"/>
    <property type="match status" value="1"/>
</dbReference>
<keyword evidence="9" id="KW-0325">Glycoprotein</keyword>
<feature type="transmembrane region" description="Helical" evidence="12">
    <location>
        <begin position="24"/>
        <end position="43"/>
    </location>
</feature>
<evidence type="ECO:0000256" key="2">
    <source>
        <dbReference type="ARBA" id="ARBA00009082"/>
    </source>
</evidence>
<keyword evidence="6 12" id="KW-1133">Transmembrane helix</keyword>
<evidence type="ECO:0000256" key="5">
    <source>
        <dbReference type="ARBA" id="ARBA00022692"/>
    </source>
</evidence>
<name>A0A914W7X1_9BILA</name>
<dbReference type="GO" id="GO:0060271">
    <property type="term" value="P:cilium assembly"/>
    <property type="evidence" value="ECO:0007669"/>
    <property type="project" value="TreeGrafter"/>
</dbReference>
<dbReference type="GO" id="GO:0035869">
    <property type="term" value="C:ciliary transition zone"/>
    <property type="evidence" value="ECO:0007669"/>
    <property type="project" value="TreeGrafter"/>
</dbReference>
<evidence type="ECO:0000256" key="11">
    <source>
        <dbReference type="ARBA" id="ARBA00024803"/>
    </source>
</evidence>
<dbReference type="Pfam" id="PF10149">
    <property type="entry name" value="TM231"/>
    <property type="match status" value="1"/>
</dbReference>
<keyword evidence="4" id="KW-1003">Cell membrane</keyword>
<evidence type="ECO:0000256" key="9">
    <source>
        <dbReference type="ARBA" id="ARBA00023180"/>
    </source>
</evidence>
<keyword evidence="7" id="KW-0969">Cilium</keyword>
<dbReference type="GO" id="GO:0032880">
    <property type="term" value="P:regulation of protein localization"/>
    <property type="evidence" value="ECO:0007669"/>
    <property type="project" value="TreeGrafter"/>
</dbReference>
<keyword evidence="10" id="KW-0966">Cell projection</keyword>
<keyword evidence="5 12" id="KW-0812">Transmembrane</keyword>
<dbReference type="GO" id="GO:0060170">
    <property type="term" value="C:ciliary membrane"/>
    <property type="evidence" value="ECO:0007669"/>
    <property type="project" value="UniProtKB-SubCell"/>
</dbReference>
<comment type="similarity">
    <text evidence="2">Belongs to the TMEM231 family.</text>
</comment>
<evidence type="ECO:0000256" key="6">
    <source>
        <dbReference type="ARBA" id="ARBA00022989"/>
    </source>
</evidence>
<accession>A0A914W7X1</accession>
<proteinExistence type="inferred from homology"/>
<evidence type="ECO:0000256" key="8">
    <source>
        <dbReference type="ARBA" id="ARBA00023136"/>
    </source>
</evidence>
<evidence type="ECO:0000256" key="3">
    <source>
        <dbReference type="ARBA" id="ARBA00015087"/>
    </source>
</evidence>
<evidence type="ECO:0000256" key="4">
    <source>
        <dbReference type="ARBA" id="ARBA00022475"/>
    </source>
</evidence>
<evidence type="ECO:0000313" key="13">
    <source>
        <dbReference type="Proteomes" id="UP000887566"/>
    </source>
</evidence>
<keyword evidence="13" id="KW-1185">Reference proteome</keyword>
<comment type="function">
    <text evidence="11">Transmembrane component of the tectonic-like complex, a complex localized at the transition zone of primary cilia and acting as a barrier that prevents diffusion of transmembrane proteins between the cilia and plasma membranes. Required for ciliogenesis and sonic hedgehog/SHH signaling.</text>
</comment>
<reference evidence="14" key="1">
    <citation type="submission" date="2022-11" db="UniProtKB">
        <authorList>
            <consortium name="WormBaseParasite"/>
        </authorList>
    </citation>
    <scope>IDENTIFICATION</scope>
</reference>
<dbReference type="InterPro" id="IPR019306">
    <property type="entry name" value="TMEM231"/>
</dbReference>